<reference evidence="1 2" key="1">
    <citation type="submission" date="2018-08" db="EMBL/GenBank/DDBJ databases">
        <title>Draft genome sequence of Rhodobacter sphaeroides FY.</title>
        <authorList>
            <person name="Rayyan A."/>
            <person name="Meyer T.E."/>
            <person name="Kyndt J.A."/>
        </authorList>
    </citation>
    <scope>NUCLEOTIDE SEQUENCE [LARGE SCALE GENOMIC DNA]</scope>
    <source>
        <strain evidence="1 2">FY</strain>
    </source>
</reference>
<name>A0AAX1UEU6_CERSP</name>
<gene>
    <name evidence="1" type="ORF">D1114_23190</name>
</gene>
<proteinExistence type="predicted"/>
<dbReference type="AlphaFoldDB" id="A0AAX1UEU6"/>
<organism evidence="1 2">
    <name type="scientific">Cereibacter sphaeroides</name>
    <name type="common">Rhodobacter sphaeroides</name>
    <dbReference type="NCBI Taxonomy" id="1063"/>
    <lineage>
        <taxon>Bacteria</taxon>
        <taxon>Pseudomonadati</taxon>
        <taxon>Pseudomonadota</taxon>
        <taxon>Alphaproteobacteria</taxon>
        <taxon>Rhodobacterales</taxon>
        <taxon>Paracoccaceae</taxon>
        <taxon>Cereibacter</taxon>
    </lineage>
</organism>
<accession>A0AAX1UEU6</accession>
<dbReference type="Proteomes" id="UP000266305">
    <property type="component" value="Unassembled WGS sequence"/>
</dbReference>
<dbReference type="RefSeq" id="WP_119001619.1">
    <property type="nucleotide sequence ID" value="NZ_QWGP01000060.1"/>
</dbReference>
<comment type="caution">
    <text evidence="1">The sequence shown here is derived from an EMBL/GenBank/DDBJ whole genome shotgun (WGS) entry which is preliminary data.</text>
</comment>
<protein>
    <submittedName>
        <fullName evidence="1">Uncharacterized protein</fullName>
    </submittedName>
</protein>
<evidence type="ECO:0000313" key="1">
    <source>
        <dbReference type="EMBL" id="RHZ90444.1"/>
    </source>
</evidence>
<evidence type="ECO:0000313" key="2">
    <source>
        <dbReference type="Proteomes" id="UP000266305"/>
    </source>
</evidence>
<dbReference type="EMBL" id="QWGP01000060">
    <property type="protein sequence ID" value="RHZ90444.1"/>
    <property type="molecule type" value="Genomic_DNA"/>
</dbReference>
<sequence>MDLKEKIEQRFDNLEKALIAGNHLTVEGAADVAGLISQISKFASILTDEQMDYINAAKFAVSDNQKWK</sequence>